<dbReference type="RefSeq" id="WP_138637401.1">
    <property type="nucleotide sequence ID" value="NZ_JASWDG010000044.1"/>
</dbReference>
<evidence type="ECO:0000256" key="2">
    <source>
        <dbReference type="ARBA" id="ARBA00007257"/>
    </source>
</evidence>
<comment type="similarity">
    <text evidence="2">Belongs to the serine-aspartate repeat-containing protein (SDr) family.</text>
</comment>
<evidence type="ECO:0000256" key="5">
    <source>
        <dbReference type="ARBA" id="ARBA00022729"/>
    </source>
</evidence>
<protein>
    <recommendedName>
        <fullName evidence="3">alpha-amylase</fullName>
        <ecNumber evidence="3">3.2.1.1</ecNumber>
    </recommendedName>
    <alternativeName>
        <fullName evidence="6">1,4-alpha-D-glucan glucanohydrolase</fullName>
    </alternativeName>
</protein>
<evidence type="ECO:0000256" key="3">
    <source>
        <dbReference type="ARBA" id="ARBA00012595"/>
    </source>
</evidence>
<sequence>MFIRRCLWLIATVAIIMAGSFLSVPAHADSDGITGTITDAKTGQPVAGAWVEVYGASGGVSGGANTDDSGQYHLQWLAPGEYRIKVTATDYQDQWAFDKSDQASADPVTSPGTASLALKPIEYGSISGRFVTASGAGVAGAAVEVHDASGNSRGREITDADGAFRFTGLNAEDYKLSFDSNGNIQWAHGKLDQNEADPITVRSGLETTVTETALPTGDLEVTVLDSKSREPVPGARVATRGGPRSLSAEIDAKGKAAFDGVLTGTYSFSISPPEGYLYGSIDDVVVQAGQATRVTTELVREATIVATVRDAKTAQPVAGACVSLFEQAATLSKTVTRKRGDKTATRERGNKTLDQECSDSDGKLRIPQLWPGKYRLFITPTDGVHGRQWVGSNGGTGDMEKAVWFTVASGEDIKTEVRLDGAGSIAGTVTDARTGKAVEDVCAWVLPAGPSGPAAWGKNCTASGGRYTIEGLGPYDWRVQYPDFSGRYAWQWSGGAPDRFAARPIRVQAGGTVTADARLPESGKLSGKVIGSVVPNEYVSVVAVSARTGDIAAPFARITGDVDYALYGLATQWIKLGYSGGPADMTWYPKPLHVVAGEAINGPDLVIPKE</sequence>
<dbReference type="OrthoDB" id="3632511at2"/>
<dbReference type="Proteomes" id="UP000305238">
    <property type="component" value="Unassembled WGS sequence"/>
</dbReference>
<gene>
    <name evidence="8" type="ORF">ETD96_16780</name>
</gene>
<keyword evidence="4" id="KW-0964">Secreted</keyword>
<feature type="chain" id="PRO_5024326359" description="alpha-amylase" evidence="7">
    <location>
        <begin position="29"/>
        <end position="610"/>
    </location>
</feature>
<dbReference type="PANTHER" id="PTHR36108">
    <property type="entry name" value="COLOSSIN-B-RELATED"/>
    <property type="match status" value="1"/>
</dbReference>
<feature type="signal peptide" evidence="7">
    <location>
        <begin position="1"/>
        <end position="28"/>
    </location>
</feature>
<evidence type="ECO:0000256" key="7">
    <source>
        <dbReference type="SAM" id="SignalP"/>
    </source>
</evidence>
<dbReference type="InterPro" id="IPR013783">
    <property type="entry name" value="Ig-like_fold"/>
</dbReference>
<name>A0A5S4H0K8_9ACTN</name>
<evidence type="ECO:0000313" key="8">
    <source>
        <dbReference type="EMBL" id="TMR38224.1"/>
    </source>
</evidence>
<dbReference type="Gene3D" id="2.60.40.10">
    <property type="entry name" value="Immunoglobulins"/>
    <property type="match status" value="1"/>
</dbReference>
<dbReference type="AlphaFoldDB" id="A0A5S4H0K8"/>
<evidence type="ECO:0000256" key="1">
    <source>
        <dbReference type="ARBA" id="ARBA00000548"/>
    </source>
</evidence>
<dbReference type="Gene3D" id="2.60.40.1120">
    <property type="entry name" value="Carboxypeptidase-like, regulatory domain"/>
    <property type="match status" value="2"/>
</dbReference>
<accession>A0A5S4H0K8</accession>
<dbReference type="Pfam" id="PF13620">
    <property type="entry name" value="CarboxypepD_reg"/>
    <property type="match status" value="3"/>
</dbReference>
<proteinExistence type="inferred from homology"/>
<dbReference type="EC" id="3.2.1.1" evidence="3"/>
<evidence type="ECO:0000256" key="4">
    <source>
        <dbReference type="ARBA" id="ARBA00022525"/>
    </source>
</evidence>
<dbReference type="GO" id="GO:0004556">
    <property type="term" value="F:alpha-amylase activity"/>
    <property type="evidence" value="ECO:0007669"/>
    <property type="project" value="UniProtKB-EC"/>
</dbReference>
<dbReference type="SUPFAM" id="SSF49478">
    <property type="entry name" value="Cna protein B-type domain"/>
    <property type="match status" value="1"/>
</dbReference>
<dbReference type="PANTHER" id="PTHR36108:SF13">
    <property type="entry name" value="COLOSSIN-B-RELATED"/>
    <property type="match status" value="1"/>
</dbReference>
<dbReference type="EMBL" id="VCKZ01000108">
    <property type="protein sequence ID" value="TMR38224.1"/>
    <property type="molecule type" value="Genomic_DNA"/>
</dbReference>
<dbReference type="SUPFAM" id="SSF49452">
    <property type="entry name" value="Starch-binding domain-like"/>
    <property type="match status" value="1"/>
</dbReference>
<evidence type="ECO:0000313" key="9">
    <source>
        <dbReference type="Proteomes" id="UP000305238"/>
    </source>
</evidence>
<comment type="caution">
    <text evidence="8">The sequence shown here is derived from an EMBL/GenBank/DDBJ whole genome shotgun (WGS) entry which is preliminary data.</text>
</comment>
<dbReference type="GO" id="GO:0005975">
    <property type="term" value="P:carbohydrate metabolic process"/>
    <property type="evidence" value="ECO:0007669"/>
    <property type="project" value="UniProtKB-ARBA"/>
</dbReference>
<dbReference type="InterPro" id="IPR008969">
    <property type="entry name" value="CarboxyPept-like_regulatory"/>
</dbReference>
<comment type="catalytic activity">
    <reaction evidence="1">
        <text>Endohydrolysis of (1-&gt;4)-alpha-D-glucosidic linkages in polysaccharides containing three or more (1-&gt;4)-alpha-linked D-glucose units.</text>
        <dbReference type="EC" id="3.2.1.1"/>
    </reaction>
</comment>
<dbReference type="GO" id="GO:0030246">
    <property type="term" value="F:carbohydrate binding"/>
    <property type="evidence" value="ECO:0007669"/>
    <property type="project" value="InterPro"/>
</dbReference>
<dbReference type="InterPro" id="IPR013784">
    <property type="entry name" value="Carb-bd-like_fold"/>
</dbReference>
<keyword evidence="9" id="KW-1185">Reference proteome</keyword>
<organism evidence="8 9">
    <name type="scientific">Actinomadura geliboluensis</name>
    <dbReference type="NCBI Taxonomy" id="882440"/>
    <lineage>
        <taxon>Bacteria</taxon>
        <taxon>Bacillati</taxon>
        <taxon>Actinomycetota</taxon>
        <taxon>Actinomycetes</taxon>
        <taxon>Streptosporangiales</taxon>
        <taxon>Thermomonosporaceae</taxon>
        <taxon>Actinomadura</taxon>
    </lineage>
</organism>
<evidence type="ECO:0000256" key="6">
    <source>
        <dbReference type="ARBA" id="ARBA00030238"/>
    </source>
</evidence>
<keyword evidence="5 7" id="KW-0732">Signal</keyword>
<reference evidence="8 9" key="1">
    <citation type="submission" date="2019-05" db="EMBL/GenBank/DDBJ databases">
        <title>Draft genome sequence of Actinomadura geliboluensis A8036.</title>
        <authorList>
            <person name="Saricaoglu S."/>
            <person name="Isik K."/>
        </authorList>
    </citation>
    <scope>NUCLEOTIDE SEQUENCE [LARGE SCALE GENOMIC DNA]</scope>
    <source>
        <strain evidence="8 9">A8036</strain>
    </source>
</reference>
<dbReference type="SUPFAM" id="SSF49464">
    <property type="entry name" value="Carboxypeptidase regulatory domain-like"/>
    <property type="match status" value="1"/>
</dbReference>